<dbReference type="Proteomes" id="UP001431449">
    <property type="component" value="Unassembled WGS sequence"/>
</dbReference>
<name>A0ABT0GJW0_9GAMM</name>
<keyword evidence="3" id="KW-1185">Reference proteome</keyword>
<evidence type="ECO:0008006" key="4">
    <source>
        <dbReference type="Google" id="ProtNLM"/>
    </source>
</evidence>
<reference evidence="2" key="1">
    <citation type="submission" date="2022-04" db="EMBL/GenBank/DDBJ databases">
        <title>Lysobacter sp. CAU 1642 isolated from sea sand.</title>
        <authorList>
            <person name="Kim W."/>
        </authorList>
    </citation>
    <scope>NUCLEOTIDE SEQUENCE</scope>
    <source>
        <strain evidence="2">CAU 1642</strain>
    </source>
</reference>
<gene>
    <name evidence="2" type="ORF">M0G41_11545</name>
</gene>
<dbReference type="RefSeq" id="WP_248209347.1">
    <property type="nucleotide sequence ID" value="NZ_JALNMH010000009.1"/>
</dbReference>
<comment type="caution">
    <text evidence="2">The sequence shown here is derived from an EMBL/GenBank/DDBJ whole genome shotgun (WGS) entry which is preliminary data.</text>
</comment>
<sequence length="369" mass="39066">MSLPLSAAALSMSLLFTAAQVPPGESLEGTLELSTDPALRYGLDGAPPGPAGRIPAAPSAPGPHHLVVYGEDGLPARWLRFEVIGQPEAVPTLALSVDSAGPTLEVHVEGDVEREGRRYAGGGTRLRVEGADPSGLGGDLALLLDGAPLADPAQPSWPDGDRQITLLARGSDALGNLAESEPLHLQLDRSSPRLAAARAEPVEGVAADIVAPGERVRLQLEDTGVGLDSLELGGTTLALEGAPTASLTLEPGADDRYRLRDRLGNESRGSLPLRLDSEGPRLVLVSDGHAQAVTNKARLPRSERLELVAEDALAGVDRACVKLSIWYRDCRPLPITLVGIDPGRYRVVFRATDRLGHRARERYYIEVLP</sequence>
<evidence type="ECO:0000313" key="2">
    <source>
        <dbReference type="EMBL" id="MCK7594300.1"/>
    </source>
</evidence>
<keyword evidence="1" id="KW-0732">Signal</keyword>
<accession>A0ABT0GJW0</accession>
<evidence type="ECO:0000256" key="1">
    <source>
        <dbReference type="SAM" id="SignalP"/>
    </source>
</evidence>
<dbReference type="EMBL" id="JALNMH010000009">
    <property type="protein sequence ID" value="MCK7594300.1"/>
    <property type="molecule type" value="Genomic_DNA"/>
</dbReference>
<protein>
    <recommendedName>
        <fullName evidence="4">Ig-like domain (Group 3)</fullName>
    </recommendedName>
</protein>
<organism evidence="2 3">
    <name type="scientific">Pseudomarimonas salicorniae</name>
    <dbReference type="NCBI Taxonomy" id="2933270"/>
    <lineage>
        <taxon>Bacteria</taxon>
        <taxon>Pseudomonadati</taxon>
        <taxon>Pseudomonadota</taxon>
        <taxon>Gammaproteobacteria</taxon>
        <taxon>Lysobacterales</taxon>
        <taxon>Lysobacteraceae</taxon>
        <taxon>Pseudomarimonas</taxon>
    </lineage>
</organism>
<proteinExistence type="predicted"/>
<evidence type="ECO:0000313" key="3">
    <source>
        <dbReference type="Proteomes" id="UP001431449"/>
    </source>
</evidence>
<feature type="chain" id="PRO_5046742750" description="Ig-like domain (Group 3)" evidence="1">
    <location>
        <begin position="19"/>
        <end position="369"/>
    </location>
</feature>
<feature type="signal peptide" evidence="1">
    <location>
        <begin position="1"/>
        <end position="18"/>
    </location>
</feature>